<sequence length="111" mass="12672">MMSVALDARNRYEDLDIKKDVIFFRLGAPGLVCFHGTNYNIRKRMTGEQIQELIHDASFFKVGSDCYVNIGRIADIENDRLYFGEKGPESKSLPVSKRNQQTLRSLISSAR</sequence>
<protein>
    <recommendedName>
        <fullName evidence="2">HTH LytTR-type domain-containing protein</fullName>
    </recommendedName>
</protein>
<comment type="caution">
    <text evidence="3">The sequence shown here is derived from an EMBL/GenBank/DDBJ whole genome shotgun (WGS) entry which is preliminary data.</text>
</comment>
<feature type="region of interest" description="Disordered" evidence="1">
    <location>
        <begin position="87"/>
        <end position="111"/>
    </location>
</feature>
<accession>A0A2W1LJA5</accession>
<keyword evidence="4" id="KW-1185">Reference proteome</keyword>
<name>A0A2W1LJA5_9BACL</name>
<dbReference type="AlphaFoldDB" id="A0A2W1LJA5"/>
<dbReference type="Gene3D" id="2.40.50.1020">
    <property type="entry name" value="LytTr DNA-binding domain"/>
    <property type="match status" value="1"/>
</dbReference>
<dbReference type="EMBL" id="QKRB01000051">
    <property type="protein sequence ID" value="PZD94624.1"/>
    <property type="molecule type" value="Genomic_DNA"/>
</dbReference>
<proteinExistence type="predicted"/>
<reference evidence="3 4" key="1">
    <citation type="submission" date="2018-06" db="EMBL/GenBank/DDBJ databases">
        <title>Paenibacillus imtechensis sp. nov.</title>
        <authorList>
            <person name="Pinnaka A.K."/>
            <person name="Singh H."/>
            <person name="Kaur M."/>
        </authorList>
    </citation>
    <scope>NUCLEOTIDE SEQUENCE [LARGE SCALE GENOMIC DNA]</scope>
    <source>
        <strain evidence="3 4">SMB1</strain>
    </source>
</reference>
<dbReference type="Proteomes" id="UP000249522">
    <property type="component" value="Unassembled WGS sequence"/>
</dbReference>
<gene>
    <name evidence="3" type="ORF">DNH61_16820</name>
</gene>
<evidence type="ECO:0000313" key="3">
    <source>
        <dbReference type="EMBL" id="PZD94624.1"/>
    </source>
</evidence>
<dbReference type="OrthoDB" id="2613016at2"/>
<dbReference type="Pfam" id="PF04397">
    <property type="entry name" value="LytTR"/>
    <property type="match status" value="1"/>
</dbReference>
<evidence type="ECO:0000256" key="1">
    <source>
        <dbReference type="SAM" id="MobiDB-lite"/>
    </source>
</evidence>
<evidence type="ECO:0000313" key="4">
    <source>
        <dbReference type="Proteomes" id="UP000249522"/>
    </source>
</evidence>
<dbReference type="RefSeq" id="WP_111147846.1">
    <property type="nucleotide sequence ID" value="NZ_QKRB01000051.1"/>
</dbReference>
<dbReference type="GO" id="GO:0003677">
    <property type="term" value="F:DNA binding"/>
    <property type="evidence" value="ECO:0007669"/>
    <property type="project" value="InterPro"/>
</dbReference>
<organism evidence="3 4">
    <name type="scientific">Paenibacillus sambharensis</name>
    <dbReference type="NCBI Taxonomy" id="1803190"/>
    <lineage>
        <taxon>Bacteria</taxon>
        <taxon>Bacillati</taxon>
        <taxon>Bacillota</taxon>
        <taxon>Bacilli</taxon>
        <taxon>Bacillales</taxon>
        <taxon>Paenibacillaceae</taxon>
        <taxon>Paenibacillus</taxon>
    </lineage>
</organism>
<feature type="domain" description="HTH LytTR-type" evidence="2">
    <location>
        <begin position="19"/>
        <end position="107"/>
    </location>
</feature>
<dbReference type="InterPro" id="IPR007492">
    <property type="entry name" value="LytTR_DNA-bd_dom"/>
</dbReference>
<evidence type="ECO:0000259" key="2">
    <source>
        <dbReference type="Pfam" id="PF04397"/>
    </source>
</evidence>
<feature type="compositionally biased region" description="Polar residues" evidence="1">
    <location>
        <begin position="97"/>
        <end position="111"/>
    </location>
</feature>